<feature type="region of interest" description="Disordered" evidence="1">
    <location>
        <begin position="126"/>
        <end position="148"/>
    </location>
</feature>
<evidence type="ECO:0000313" key="3">
    <source>
        <dbReference type="Proteomes" id="UP000501747"/>
    </source>
</evidence>
<feature type="compositionally biased region" description="Basic and acidic residues" evidence="1">
    <location>
        <begin position="129"/>
        <end position="140"/>
    </location>
</feature>
<dbReference type="RefSeq" id="WP_166034578.1">
    <property type="nucleotide sequence ID" value="NZ_CP049887.1"/>
</dbReference>
<accession>A0A6G8ATL9</accession>
<reference evidence="2 3" key="1">
    <citation type="submission" date="2020-03" db="EMBL/GenBank/DDBJ databases">
        <title>Vagococcus sp. nov., isolated from beetles.</title>
        <authorList>
            <person name="Hyun D.-W."/>
            <person name="Bae J.-W."/>
        </authorList>
    </citation>
    <scope>NUCLEOTIDE SEQUENCE [LARGE SCALE GENOMIC DNA]</scope>
    <source>
        <strain evidence="2 3">HDW17B</strain>
    </source>
</reference>
<dbReference type="NCBIfam" id="TIGR04090">
    <property type="entry name" value="exp_by_SipW_IV"/>
    <property type="match status" value="1"/>
</dbReference>
<dbReference type="EMBL" id="CP049887">
    <property type="protein sequence ID" value="QIL48431.1"/>
    <property type="molecule type" value="Genomic_DNA"/>
</dbReference>
<gene>
    <name evidence="2" type="ORF">G7082_07950</name>
</gene>
<dbReference type="Proteomes" id="UP000501747">
    <property type="component" value="Chromosome"/>
</dbReference>
<dbReference type="InterPro" id="IPR022121">
    <property type="entry name" value="Peptidase_M73_camelysin"/>
</dbReference>
<sequence>MSSKSRKRKKKKLMRKIKKIQKHHRKISLVVTLLAIISFFSFVGTFAWFTSEDDVSNKFEGGKLAAEITEVFIPNNEWEPGEKTTKEVKIANTGTVPAFVRVSLYEFILNFKVDVTDQTGNGNLATASEAKKPGVDRDDTGTWQPAADGDGTFKQGNKFYIADKSWVSDPEARTGMYEYQKERKTAPQKFISLNFPDHIKTAVDPNATGDYWLYSNGYFYYSRPLKPGEKSNEVLSSLTLSDAIPNKYKGSLYKLKVYMDAHDATEPIFSEWRLNQNDPAYQLLKPQLK</sequence>
<evidence type="ECO:0000313" key="2">
    <source>
        <dbReference type="EMBL" id="QIL48431.1"/>
    </source>
</evidence>
<evidence type="ECO:0008006" key="4">
    <source>
        <dbReference type="Google" id="ProtNLM"/>
    </source>
</evidence>
<dbReference type="KEGG" id="vhy:G7082_07950"/>
<dbReference type="AlphaFoldDB" id="A0A6G8ATL9"/>
<name>A0A6G8ATL9_9ENTE</name>
<organism evidence="2 3">
    <name type="scientific">Vagococcus hydrophili</name>
    <dbReference type="NCBI Taxonomy" id="2714947"/>
    <lineage>
        <taxon>Bacteria</taxon>
        <taxon>Bacillati</taxon>
        <taxon>Bacillota</taxon>
        <taxon>Bacilli</taxon>
        <taxon>Lactobacillales</taxon>
        <taxon>Enterococcaceae</taxon>
        <taxon>Vagococcus</taxon>
    </lineage>
</organism>
<keyword evidence="3" id="KW-1185">Reference proteome</keyword>
<evidence type="ECO:0000256" key="1">
    <source>
        <dbReference type="SAM" id="MobiDB-lite"/>
    </source>
</evidence>
<dbReference type="Pfam" id="PF12389">
    <property type="entry name" value="Peptidase_M73"/>
    <property type="match status" value="1"/>
</dbReference>
<dbReference type="InterPro" id="IPR024008">
    <property type="entry name" value="BsaA"/>
</dbReference>
<proteinExistence type="predicted"/>
<protein>
    <recommendedName>
        <fullName evidence="4">Alternate signal-mediated exported protein</fullName>
    </recommendedName>
</protein>